<dbReference type="SUPFAM" id="SSF53756">
    <property type="entry name" value="UDP-Glycosyltransferase/glycogen phosphorylase"/>
    <property type="match status" value="1"/>
</dbReference>
<dbReference type="Pfam" id="PF13692">
    <property type="entry name" value="Glyco_trans_1_4"/>
    <property type="match status" value="1"/>
</dbReference>
<dbReference type="CDD" id="cd03794">
    <property type="entry name" value="GT4_WbuB-like"/>
    <property type="match status" value="1"/>
</dbReference>
<organism evidence="5 6">
    <name type="scientific">Cellulosimicrobium cellulans</name>
    <name type="common">Arthrobacter luteus</name>
    <dbReference type="NCBI Taxonomy" id="1710"/>
    <lineage>
        <taxon>Bacteria</taxon>
        <taxon>Bacillati</taxon>
        <taxon>Actinomycetota</taxon>
        <taxon>Actinomycetes</taxon>
        <taxon>Micrococcales</taxon>
        <taxon>Promicromonosporaceae</taxon>
        <taxon>Cellulosimicrobium</taxon>
    </lineage>
</organism>
<dbReference type="Gene3D" id="3.40.50.2000">
    <property type="entry name" value="Glycogen Phosphorylase B"/>
    <property type="match status" value="2"/>
</dbReference>
<protein>
    <recommendedName>
        <fullName evidence="1">D-inositol 3-phosphate glycosyltransferase</fullName>
    </recommendedName>
</protein>
<name>A0A4Y4DT96_CELCE</name>
<dbReference type="Proteomes" id="UP000316659">
    <property type="component" value="Unassembled WGS sequence"/>
</dbReference>
<keyword evidence="3 5" id="KW-0808">Transferase</keyword>
<evidence type="ECO:0000256" key="2">
    <source>
        <dbReference type="ARBA" id="ARBA00022676"/>
    </source>
</evidence>
<evidence type="ECO:0000259" key="4">
    <source>
        <dbReference type="Pfam" id="PF13579"/>
    </source>
</evidence>
<dbReference type="GO" id="GO:1901137">
    <property type="term" value="P:carbohydrate derivative biosynthetic process"/>
    <property type="evidence" value="ECO:0007669"/>
    <property type="project" value="UniProtKB-ARBA"/>
</dbReference>
<dbReference type="PANTHER" id="PTHR45947">
    <property type="entry name" value="SULFOQUINOVOSYL TRANSFERASE SQD2"/>
    <property type="match status" value="1"/>
</dbReference>
<feature type="domain" description="Glycosyltransferase subfamily 4-like N-terminal" evidence="4">
    <location>
        <begin position="14"/>
        <end position="201"/>
    </location>
</feature>
<keyword evidence="2" id="KW-0328">Glycosyltransferase</keyword>
<evidence type="ECO:0000313" key="5">
    <source>
        <dbReference type="EMBL" id="GED08592.1"/>
    </source>
</evidence>
<evidence type="ECO:0000313" key="6">
    <source>
        <dbReference type="Proteomes" id="UP000316659"/>
    </source>
</evidence>
<dbReference type="EMBL" id="BJNZ01000003">
    <property type="protein sequence ID" value="GED08592.1"/>
    <property type="molecule type" value="Genomic_DNA"/>
</dbReference>
<evidence type="ECO:0000256" key="1">
    <source>
        <dbReference type="ARBA" id="ARBA00021292"/>
    </source>
</evidence>
<dbReference type="InterPro" id="IPR028098">
    <property type="entry name" value="Glyco_trans_4-like_N"/>
</dbReference>
<evidence type="ECO:0000256" key="3">
    <source>
        <dbReference type="ARBA" id="ARBA00022679"/>
    </source>
</evidence>
<dbReference type="InterPro" id="IPR050194">
    <property type="entry name" value="Glycosyltransferase_grp1"/>
</dbReference>
<dbReference type="PANTHER" id="PTHR45947:SF3">
    <property type="entry name" value="SULFOQUINOVOSYL TRANSFERASE SQD2"/>
    <property type="match status" value="1"/>
</dbReference>
<accession>A0A4Y4DT96</accession>
<dbReference type="Pfam" id="PF13579">
    <property type="entry name" value="Glyco_trans_4_4"/>
    <property type="match status" value="1"/>
</dbReference>
<comment type="caution">
    <text evidence="5">The sequence shown here is derived from an EMBL/GenBank/DDBJ whole genome shotgun (WGS) entry which is preliminary data.</text>
</comment>
<sequence>MLVLGANYSPEPTGNAPYTSALSRALVARGADVRVITTFPHYPGWKVQDGYSGWSRSETIDGVAVLRVRHYVPGTPTPLRRLLAELSFGVRSAAARWPDADVVLLVSPSLFSAAVASARLAVGRRGRRASPGVVLWTQDLYSLGVRETGTLSGALARVVRQVERWVVRRADGVVAIHERFARHLLDDLGAAAGSVRTVRNWTHLAPTGETDVRAVREQLGWGEELVVLHAGNQGAKQGLENVVEAARLADGREAPVRFVLLGDGSRRRELMAAAAGVRSIQFVDPLPDDRFTQALRAADVLLVNELAGLAEMSVPSKLTSYFDAGRPVLAATSEGSTTAHELRDSGAGTRVDAQDPEALLAAALELGADPGRRRELGAAGRRYRVDVLSEEAAVDRFEEWLARHGGREGAPEGLRGAAAAATT</sequence>
<reference evidence="5 6" key="1">
    <citation type="submission" date="2019-06" db="EMBL/GenBank/DDBJ databases">
        <title>Whole genome shotgun sequence of Cellulosimicrobium cellulans NBRC 15516.</title>
        <authorList>
            <person name="Hosoyama A."/>
            <person name="Uohara A."/>
            <person name="Ohji S."/>
            <person name="Ichikawa N."/>
        </authorList>
    </citation>
    <scope>NUCLEOTIDE SEQUENCE [LARGE SCALE GENOMIC DNA]</scope>
    <source>
        <strain evidence="5 6">NBRC 15516</strain>
    </source>
</reference>
<dbReference type="GO" id="GO:0016758">
    <property type="term" value="F:hexosyltransferase activity"/>
    <property type="evidence" value="ECO:0007669"/>
    <property type="project" value="TreeGrafter"/>
</dbReference>
<proteinExistence type="predicted"/>
<dbReference type="AlphaFoldDB" id="A0A4Y4DT96"/>
<gene>
    <name evidence="5" type="ORF">CCE02nite_05910</name>
</gene>